<feature type="region of interest" description="Disordered" evidence="6">
    <location>
        <begin position="235"/>
        <end position="267"/>
    </location>
</feature>
<feature type="region of interest" description="Disordered" evidence="6">
    <location>
        <begin position="1"/>
        <end position="80"/>
    </location>
</feature>
<evidence type="ECO:0000256" key="4">
    <source>
        <dbReference type="ARBA" id="ARBA00023163"/>
    </source>
</evidence>
<organism evidence="8">
    <name type="scientific">Panicum hallii</name>
    <dbReference type="NCBI Taxonomy" id="206008"/>
    <lineage>
        <taxon>Eukaryota</taxon>
        <taxon>Viridiplantae</taxon>
        <taxon>Streptophyta</taxon>
        <taxon>Embryophyta</taxon>
        <taxon>Tracheophyta</taxon>
        <taxon>Spermatophyta</taxon>
        <taxon>Magnoliopsida</taxon>
        <taxon>Liliopsida</taxon>
        <taxon>Poales</taxon>
        <taxon>Poaceae</taxon>
        <taxon>PACMAD clade</taxon>
        <taxon>Panicoideae</taxon>
        <taxon>Panicodae</taxon>
        <taxon>Paniceae</taxon>
        <taxon>Panicinae</taxon>
        <taxon>Panicum</taxon>
        <taxon>Panicum sect. Panicum</taxon>
    </lineage>
</organism>
<evidence type="ECO:0000256" key="6">
    <source>
        <dbReference type="SAM" id="MobiDB-lite"/>
    </source>
</evidence>
<dbReference type="PANTHER" id="PTHR31442">
    <property type="entry name" value="HOMEODOMAIN-LIKE SUPERFAMILY PROTEIN-RELATED"/>
    <property type="match status" value="1"/>
</dbReference>
<keyword evidence="5" id="KW-0539">Nucleus</keyword>
<dbReference type="Proteomes" id="UP000243499">
    <property type="component" value="Chromosome 5"/>
</dbReference>
<proteinExistence type="predicted"/>
<reference evidence="8" key="1">
    <citation type="submission" date="2018-04" db="EMBL/GenBank/DDBJ databases">
        <title>WGS assembly of Panicum hallii.</title>
        <authorList>
            <person name="Lovell J."/>
            <person name="Jenkins J."/>
            <person name="Lowry D."/>
            <person name="Mamidi S."/>
            <person name="Sreedasyam A."/>
            <person name="Weng X."/>
            <person name="Barry K."/>
            <person name="Bonette J."/>
            <person name="Campitelli B."/>
            <person name="Daum C."/>
            <person name="Gordon S."/>
            <person name="Gould B."/>
            <person name="Lipzen A."/>
            <person name="Macqueen A."/>
            <person name="Palacio-Mejia J."/>
            <person name="Plott C."/>
            <person name="Shakirov E."/>
            <person name="Shu S."/>
            <person name="Yoshinaga Y."/>
            <person name="Zane M."/>
            <person name="Rokhsar D."/>
            <person name="Grimwood J."/>
            <person name="Schmutz J."/>
            <person name="Juenger T."/>
        </authorList>
    </citation>
    <scope>NUCLEOTIDE SEQUENCE [LARGE SCALE GENOMIC DNA]</scope>
    <source>
        <strain evidence="8">FIL2</strain>
    </source>
</reference>
<evidence type="ECO:0000256" key="5">
    <source>
        <dbReference type="ARBA" id="ARBA00023242"/>
    </source>
</evidence>
<dbReference type="GO" id="GO:0003700">
    <property type="term" value="F:DNA-binding transcription factor activity"/>
    <property type="evidence" value="ECO:0007669"/>
    <property type="project" value="InterPro"/>
</dbReference>
<dbReference type="Gramene" id="PAN27617">
    <property type="protein sequence ID" value="PAN27617"/>
    <property type="gene ID" value="PAHAL_5G092700"/>
</dbReference>
<dbReference type="SUPFAM" id="SSF46689">
    <property type="entry name" value="Homeodomain-like"/>
    <property type="match status" value="1"/>
</dbReference>
<gene>
    <name evidence="8" type="ORF">PAHAL_5G092700</name>
</gene>
<dbReference type="EMBL" id="CM008050">
    <property type="protein sequence ID" value="PAN27617.1"/>
    <property type="molecule type" value="Genomic_DNA"/>
</dbReference>
<dbReference type="InterPro" id="IPR009057">
    <property type="entry name" value="Homeodomain-like_sf"/>
</dbReference>
<feature type="region of interest" description="Disordered" evidence="6">
    <location>
        <begin position="149"/>
        <end position="175"/>
    </location>
</feature>
<keyword evidence="3" id="KW-0238">DNA-binding</keyword>
<dbReference type="NCBIfam" id="TIGR01557">
    <property type="entry name" value="myb_SHAQKYF"/>
    <property type="match status" value="1"/>
</dbReference>
<evidence type="ECO:0000256" key="1">
    <source>
        <dbReference type="ARBA" id="ARBA00004123"/>
    </source>
</evidence>
<dbReference type="FunFam" id="1.10.10.60:FF:000007">
    <property type="entry name" value="Two-component response regulator"/>
    <property type="match status" value="1"/>
</dbReference>
<dbReference type="Gene3D" id="1.10.10.60">
    <property type="entry name" value="Homeodomain-like"/>
    <property type="match status" value="1"/>
</dbReference>
<dbReference type="GO" id="GO:0005634">
    <property type="term" value="C:nucleus"/>
    <property type="evidence" value="ECO:0007669"/>
    <property type="project" value="UniProtKB-SubCell"/>
</dbReference>
<dbReference type="Pfam" id="PF00249">
    <property type="entry name" value="Myb_DNA-binding"/>
    <property type="match status" value="1"/>
</dbReference>
<evidence type="ECO:0000256" key="3">
    <source>
        <dbReference type="ARBA" id="ARBA00023125"/>
    </source>
</evidence>
<sequence>MRAPSDPLRSRGRSGPAPTDHRDTVRNPSLLGRARPATAEYVMLSPRGGRPQDATAPAPSSSSSSLRHADGMGDGAGASGRVLEWEDGLPEASELTPVSHPLITPALAAAFRINIAGGAFPAAASPFDDSALAHDSPTSHLSFHCAEEEDVEDDEEGEWEAEDAASGSGACRGGRAGKKARMVWTPELHHRFVEAVAHLGDKGAVPKAIVRLMNVEGLTRENVASHLQKYRIYLKRTRSPPTRQPPPPSFPTAYGSPFNPHPPPDASNQNGYCAFPSRHCEKLQRDQALQAMGWKRAKDAW</sequence>
<dbReference type="GO" id="GO:0003677">
    <property type="term" value="F:DNA binding"/>
    <property type="evidence" value="ECO:0007669"/>
    <property type="project" value="UniProtKB-KW"/>
</dbReference>
<dbReference type="InterPro" id="IPR044841">
    <property type="entry name" value="LUX/BOA-like"/>
</dbReference>
<dbReference type="PANTHER" id="PTHR31442:SF19">
    <property type="entry name" value="OS01G0844900 PROTEIN"/>
    <property type="match status" value="1"/>
</dbReference>
<name>A0A2S3HQ40_9POAL</name>
<evidence type="ECO:0000313" key="8">
    <source>
        <dbReference type="EMBL" id="PAN27617.1"/>
    </source>
</evidence>
<dbReference type="InterPro" id="IPR006447">
    <property type="entry name" value="Myb_dom_plants"/>
</dbReference>
<feature type="domain" description="HTH myb-type" evidence="7">
    <location>
        <begin position="184"/>
        <end position="235"/>
    </location>
</feature>
<dbReference type="InterPro" id="IPR017930">
    <property type="entry name" value="Myb_dom"/>
</dbReference>
<feature type="compositionally biased region" description="Acidic residues" evidence="6">
    <location>
        <begin position="149"/>
        <end position="163"/>
    </location>
</feature>
<accession>A0A2S3HQ40</accession>
<keyword evidence="4" id="KW-0804">Transcription</keyword>
<protein>
    <recommendedName>
        <fullName evidence="7">HTH myb-type domain-containing protein</fullName>
    </recommendedName>
</protein>
<keyword evidence="2" id="KW-0805">Transcription regulation</keyword>
<dbReference type="PROSITE" id="PS51294">
    <property type="entry name" value="HTH_MYB"/>
    <property type="match status" value="1"/>
</dbReference>
<evidence type="ECO:0000256" key="2">
    <source>
        <dbReference type="ARBA" id="ARBA00023015"/>
    </source>
</evidence>
<dbReference type="InterPro" id="IPR001005">
    <property type="entry name" value="SANT/Myb"/>
</dbReference>
<dbReference type="AlphaFoldDB" id="A0A2S3HQ40"/>
<comment type="subcellular location">
    <subcellularLocation>
        <location evidence="1">Nucleus</location>
    </subcellularLocation>
</comment>
<evidence type="ECO:0000259" key="7">
    <source>
        <dbReference type="PROSITE" id="PS51294"/>
    </source>
</evidence>